<keyword evidence="3" id="KW-1185">Reference proteome</keyword>
<dbReference type="Proteomes" id="UP000695802">
    <property type="component" value="Unassembled WGS sequence"/>
</dbReference>
<accession>A0ABS3B850</accession>
<gene>
    <name evidence="2" type="ORF">JR064_21145</name>
</gene>
<reference evidence="2 3" key="1">
    <citation type="submission" date="2021-02" db="EMBL/GenBank/DDBJ databases">
        <title>Taxonomically Unique Crown Gall-Associated Xanthomonas Stains Have Deficiency in Virulence Repertories.</title>
        <authorList>
            <person name="Mafakheri H."/>
            <person name="Taghavi S.M."/>
            <person name="Dimkic I."/>
            <person name="Nemanja K."/>
            <person name="Osdaghi E."/>
        </authorList>
    </citation>
    <scope>NUCLEOTIDE SEQUENCE [LARGE SCALE GENOMIC DNA]</scope>
    <source>
        <strain evidence="2 3">FX4</strain>
    </source>
</reference>
<evidence type="ECO:0000313" key="2">
    <source>
        <dbReference type="EMBL" id="MBN6104676.1"/>
    </source>
</evidence>
<evidence type="ECO:0000256" key="1">
    <source>
        <dbReference type="SAM" id="Phobius"/>
    </source>
</evidence>
<keyword evidence="1" id="KW-0812">Transmembrane</keyword>
<organism evidence="2 3">
    <name type="scientific">Xanthomonas bonasiae</name>
    <dbReference type="NCBI Taxonomy" id="2810351"/>
    <lineage>
        <taxon>Bacteria</taxon>
        <taxon>Pseudomonadati</taxon>
        <taxon>Pseudomonadota</taxon>
        <taxon>Gammaproteobacteria</taxon>
        <taxon>Lysobacterales</taxon>
        <taxon>Lysobacteraceae</taxon>
        <taxon>Xanthomonas</taxon>
    </lineage>
</organism>
<feature type="transmembrane region" description="Helical" evidence="1">
    <location>
        <begin position="50"/>
        <end position="70"/>
    </location>
</feature>
<proteinExistence type="predicted"/>
<keyword evidence="1" id="KW-1133">Transmembrane helix</keyword>
<sequence length="147" mass="15909">METRPGPARWHGLAAALWGIGLTASVYLGLIRPAPLFAGSGSLPEPLLPWLGALALLVLATTPSAWRWFYLRRRQARVGGPVRVAAHTGRVALLCPLSIGAWLCCRHLNTQLDSGGTLAALSVLYLASALLTLSSARHWLVKRWRGR</sequence>
<name>A0ABS3B850_9XANT</name>
<dbReference type="RefSeq" id="WP_206231034.1">
    <property type="nucleotide sequence ID" value="NZ_JAFIWB010000036.1"/>
</dbReference>
<comment type="caution">
    <text evidence="2">The sequence shown here is derived from an EMBL/GenBank/DDBJ whole genome shotgun (WGS) entry which is preliminary data.</text>
</comment>
<feature type="transmembrane region" description="Helical" evidence="1">
    <location>
        <begin position="115"/>
        <end position="140"/>
    </location>
</feature>
<protein>
    <submittedName>
        <fullName evidence="2">Uncharacterized protein</fullName>
    </submittedName>
</protein>
<dbReference type="EMBL" id="JAFIWB010000036">
    <property type="protein sequence ID" value="MBN6104676.1"/>
    <property type="molecule type" value="Genomic_DNA"/>
</dbReference>
<keyword evidence="1" id="KW-0472">Membrane</keyword>
<feature type="transmembrane region" description="Helical" evidence="1">
    <location>
        <begin position="91"/>
        <end position="109"/>
    </location>
</feature>
<evidence type="ECO:0000313" key="3">
    <source>
        <dbReference type="Proteomes" id="UP000695802"/>
    </source>
</evidence>
<feature type="transmembrane region" description="Helical" evidence="1">
    <location>
        <begin position="12"/>
        <end position="30"/>
    </location>
</feature>